<evidence type="ECO:0000313" key="1">
    <source>
        <dbReference type="EMBL" id="ASN81675.1"/>
    </source>
</evidence>
<evidence type="ECO:0000313" key="2">
    <source>
        <dbReference type="Proteomes" id="UP000259030"/>
    </source>
</evidence>
<dbReference type="Proteomes" id="UP000259030">
    <property type="component" value="Chromosome"/>
</dbReference>
<dbReference type="STRING" id="317577.GCA_000419625_01461"/>
<name>A0A221SYE6_9DEIO</name>
<protein>
    <submittedName>
        <fullName evidence="1">Uncharacterized protein</fullName>
    </submittedName>
</protein>
<organism evidence="1 2">
    <name type="scientific">Deinococcus ficus</name>
    <dbReference type="NCBI Taxonomy" id="317577"/>
    <lineage>
        <taxon>Bacteria</taxon>
        <taxon>Thermotogati</taxon>
        <taxon>Deinococcota</taxon>
        <taxon>Deinococci</taxon>
        <taxon>Deinococcales</taxon>
        <taxon>Deinococcaceae</taxon>
        <taxon>Deinococcus</taxon>
    </lineage>
</organism>
<keyword evidence="2" id="KW-1185">Reference proteome</keyword>
<dbReference type="EMBL" id="CP021081">
    <property type="protein sequence ID" value="ASN81675.1"/>
    <property type="molecule type" value="Genomic_DNA"/>
</dbReference>
<reference evidence="1 2" key="1">
    <citation type="submission" date="2017-05" db="EMBL/GenBank/DDBJ databases">
        <title>The complete genome sequence of Deinococcus ficus isolated from the rhizosphere of the Ficus religiosa L. in Taiwan.</title>
        <authorList>
            <person name="Wu K.-M."/>
            <person name="Liao T.-L."/>
            <person name="Liu Y.-M."/>
            <person name="Young C.-C."/>
            <person name="Tsai S.-F."/>
        </authorList>
    </citation>
    <scope>NUCLEOTIDE SEQUENCE [LARGE SCALE GENOMIC DNA]</scope>
    <source>
        <strain evidence="1 2">CC-FR2-10</strain>
    </source>
</reference>
<dbReference type="KEGG" id="dfc:DFI_12340"/>
<proteinExistence type="predicted"/>
<accession>A0A221SYE6</accession>
<sequence length="71" mass="8070">MTQPPEPPGRGTSTRPEFVMSVWRSRAGHWQGRLKSVRDGSERHLSDLNELLDVLDHWTSGAPRREPHAEA</sequence>
<dbReference type="RefSeq" id="WP_022801015.1">
    <property type="nucleotide sequence ID" value="NZ_ATTJ01000001.1"/>
</dbReference>
<dbReference type="OrthoDB" id="73942at2"/>
<dbReference type="AlphaFoldDB" id="A0A221SYE6"/>
<gene>
    <name evidence="1" type="ORF">DFI_12340</name>
</gene>